<evidence type="ECO:0000313" key="1">
    <source>
        <dbReference type="EMBL" id="GHK53564.1"/>
    </source>
</evidence>
<evidence type="ECO:0000313" key="2">
    <source>
        <dbReference type="Proteomes" id="UP000655094"/>
    </source>
</evidence>
<protein>
    <submittedName>
        <fullName evidence="1">Uncharacterized protein</fullName>
    </submittedName>
</protein>
<reference evidence="1" key="1">
    <citation type="submission" date="2020-10" db="EMBL/GenBank/DDBJ databases">
        <title>Genome Sequence of ESBL Producing Zambian Clinical Strains.</title>
        <authorList>
            <person name="Shawa M."/>
            <person name="Furuta Y."/>
            <person name="Simbotwe M."/>
            <person name="Mulenga E."/>
            <person name="Mubanga M."/>
            <person name="Mulenga G."/>
            <person name="Kaile C."/>
            <person name="Zorigt T."/>
            <person name="Hang'ombe B."/>
            <person name="Higashi H."/>
        </authorList>
    </citation>
    <scope>NUCLEOTIDE SEQUENCE</scope>
    <source>
        <strain evidence="1">Zam_UTH_09</strain>
    </source>
</reference>
<name>A0A919LT61_KLEPN</name>
<sequence>MPGAFSDQMVDTRLQTWKADEASVSAAQAKVVQARNALDSVVKGKNTTVASLLAQLQRRSFSWRTPSSAPRRMAMSVPSAYGRAPCPLRWG</sequence>
<organism evidence="1 2">
    <name type="scientific">Klebsiella pneumoniae</name>
    <dbReference type="NCBI Taxonomy" id="573"/>
    <lineage>
        <taxon>Bacteria</taxon>
        <taxon>Pseudomonadati</taxon>
        <taxon>Pseudomonadota</taxon>
        <taxon>Gammaproteobacteria</taxon>
        <taxon>Enterobacterales</taxon>
        <taxon>Enterobacteriaceae</taxon>
        <taxon>Klebsiella/Raoultella group</taxon>
        <taxon>Klebsiella</taxon>
        <taxon>Klebsiella pneumoniae complex</taxon>
    </lineage>
</organism>
<gene>
    <name evidence="1" type="ORF">KPZU09_33000</name>
</gene>
<proteinExistence type="predicted"/>
<dbReference type="EMBL" id="BNFF01000001">
    <property type="protein sequence ID" value="GHK53564.1"/>
    <property type="molecule type" value="Genomic_DNA"/>
</dbReference>
<comment type="caution">
    <text evidence="1">The sequence shown here is derived from an EMBL/GenBank/DDBJ whole genome shotgun (WGS) entry which is preliminary data.</text>
</comment>
<dbReference type="AlphaFoldDB" id="A0A919LT61"/>
<dbReference type="Proteomes" id="UP000655094">
    <property type="component" value="Unassembled WGS sequence"/>
</dbReference>
<accession>A0A919LT61</accession>